<name>A0A0L7R749_9HYME</name>
<dbReference type="AlphaFoldDB" id="A0A0L7R749"/>
<gene>
    <name evidence="3" type="ORF">WH47_08974</name>
</gene>
<organism evidence="3 4">
    <name type="scientific">Habropoda laboriosa</name>
    <dbReference type="NCBI Taxonomy" id="597456"/>
    <lineage>
        <taxon>Eukaryota</taxon>
        <taxon>Metazoa</taxon>
        <taxon>Ecdysozoa</taxon>
        <taxon>Arthropoda</taxon>
        <taxon>Hexapoda</taxon>
        <taxon>Insecta</taxon>
        <taxon>Pterygota</taxon>
        <taxon>Neoptera</taxon>
        <taxon>Endopterygota</taxon>
        <taxon>Hymenoptera</taxon>
        <taxon>Apocrita</taxon>
        <taxon>Aculeata</taxon>
        <taxon>Apoidea</taxon>
        <taxon>Anthophila</taxon>
        <taxon>Apidae</taxon>
        <taxon>Habropoda</taxon>
    </lineage>
</organism>
<dbReference type="EMBL" id="KQ414646">
    <property type="protein sequence ID" value="KOC66581.1"/>
    <property type="molecule type" value="Genomic_DNA"/>
</dbReference>
<dbReference type="SUPFAM" id="SSF50156">
    <property type="entry name" value="PDZ domain-like"/>
    <property type="match status" value="2"/>
</dbReference>
<dbReference type="OrthoDB" id="10059177at2759"/>
<feature type="domain" description="PDZ" evidence="2">
    <location>
        <begin position="120"/>
        <end position="199"/>
    </location>
</feature>
<dbReference type="CDD" id="cd06721">
    <property type="entry name" value="PDZ1_syntenin-like"/>
    <property type="match status" value="1"/>
</dbReference>
<evidence type="ECO:0000313" key="3">
    <source>
        <dbReference type="EMBL" id="KOC66581.1"/>
    </source>
</evidence>
<feature type="domain" description="PDZ" evidence="2">
    <location>
        <begin position="204"/>
        <end position="279"/>
    </location>
</feature>
<dbReference type="GO" id="GO:0005737">
    <property type="term" value="C:cytoplasm"/>
    <property type="evidence" value="ECO:0007669"/>
    <property type="project" value="TreeGrafter"/>
</dbReference>
<evidence type="ECO:0000256" key="1">
    <source>
        <dbReference type="ARBA" id="ARBA00022737"/>
    </source>
</evidence>
<dbReference type="InterPro" id="IPR001478">
    <property type="entry name" value="PDZ"/>
</dbReference>
<dbReference type="Pfam" id="PF00595">
    <property type="entry name" value="PDZ"/>
    <property type="match status" value="2"/>
</dbReference>
<dbReference type="PANTHER" id="PTHR12345">
    <property type="entry name" value="SYNTENIN RELATED"/>
    <property type="match status" value="1"/>
</dbReference>
<dbReference type="CDD" id="cd06794">
    <property type="entry name" value="PDZ2_syntenin-like"/>
    <property type="match status" value="1"/>
</dbReference>
<dbReference type="SMART" id="SM00228">
    <property type="entry name" value="PDZ"/>
    <property type="match status" value="2"/>
</dbReference>
<accession>A0A0L7R749</accession>
<dbReference type="Gene3D" id="2.30.42.10">
    <property type="match status" value="2"/>
</dbReference>
<evidence type="ECO:0000313" key="4">
    <source>
        <dbReference type="Proteomes" id="UP000053825"/>
    </source>
</evidence>
<dbReference type="Proteomes" id="UP000053825">
    <property type="component" value="Unassembled WGS sequence"/>
</dbReference>
<dbReference type="PANTHER" id="PTHR12345:SF3">
    <property type="entry name" value="PDZ DOMAIN-CONTAINING PROTEIN"/>
    <property type="match status" value="1"/>
</dbReference>
<protein>
    <submittedName>
        <fullName evidence="3">Syntenin-1</fullName>
    </submittedName>
</protein>
<proteinExistence type="predicted"/>
<keyword evidence="1" id="KW-0677">Repeat</keyword>
<dbReference type="FunFam" id="2.30.42.10:FF:000043">
    <property type="entry name" value="Syntenin-1 isoform X1"/>
    <property type="match status" value="1"/>
</dbReference>
<dbReference type="GO" id="GO:0005886">
    <property type="term" value="C:plasma membrane"/>
    <property type="evidence" value="ECO:0007669"/>
    <property type="project" value="TreeGrafter"/>
</dbReference>
<evidence type="ECO:0000259" key="2">
    <source>
        <dbReference type="PROSITE" id="PS50106"/>
    </source>
</evidence>
<dbReference type="PROSITE" id="PS50106">
    <property type="entry name" value="PDZ"/>
    <property type="match status" value="2"/>
</dbReference>
<dbReference type="STRING" id="597456.A0A0L7R749"/>
<keyword evidence="4" id="KW-1185">Reference proteome</keyword>
<dbReference type="InterPro" id="IPR036034">
    <property type="entry name" value="PDZ_sf"/>
</dbReference>
<reference evidence="3 4" key="1">
    <citation type="submission" date="2015-07" db="EMBL/GenBank/DDBJ databases">
        <title>The genome of Habropoda laboriosa.</title>
        <authorList>
            <person name="Pan H."/>
            <person name="Kapheim K."/>
        </authorList>
    </citation>
    <scope>NUCLEOTIDE SEQUENCE [LARGE SCALE GENOMIC DNA]</scope>
    <source>
        <strain evidence="3">0110345459</strain>
    </source>
</reference>
<dbReference type="InterPro" id="IPR051230">
    <property type="entry name" value="APP-Binding"/>
</dbReference>
<sequence length="302" mass="33117">MSLYPTLEDLKVDHMMKAQLQAEAHIPPHTLTMQKKQTDPSAPAYDSLSGPLYPSLGEYMGLELTEDVIAQNMPEYSIVNRAMTVSIPTASGPLAGMMVAPLSGQSLGLQRAQVTNGIRELILCKDKNGKIGLRVHSVNQGIFVCLVSQNSPAALAGLRFGDQILSINEVSVAGYEMEQVHKMLRNANVNGIRVVVRDRPFERTITMHKDSTGYIGFQFKNGKITALMKNSSAARNGLLTDHQILEVEGKNVIGLKDKEITSLIESGGNIITVTIIPSYIYDHMVKKMNTSLLKNLMDHSVQ</sequence>